<name>A0AAD2EE55_9LAMI</name>
<feature type="region of interest" description="Disordered" evidence="5">
    <location>
        <begin position="39"/>
        <end position="101"/>
    </location>
</feature>
<dbReference type="Proteomes" id="UP000834106">
    <property type="component" value="Chromosome 22"/>
</dbReference>
<organism evidence="7 8">
    <name type="scientific">Fraxinus pennsylvanica</name>
    <dbReference type="NCBI Taxonomy" id="56036"/>
    <lineage>
        <taxon>Eukaryota</taxon>
        <taxon>Viridiplantae</taxon>
        <taxon>Streptophyta</taxon>
        <taxon>Embryophyta</taxon>
        <taxon>Tracheophyta</taxon>
        <taxon>Spermatophyta</taxon>
        <taxon>Magnoliopsida</taxon>
        <taxon>eudicotyledons</taxon>
        <taxon>Gunneridae</taxon>
        <taxon>Pentapetalae</taxon>
        <taxon>asterids</taxon>
        <taxon>lamiids</taxon>
        <taxon>Lamiales</taxon>
        <taxon>Oleaceae</taxon>
        <taxon>Oleeae</taxon>
        <taxon>Fraxinus</taxon>
    </lineage>
</organism>
<evidence type="ECO:0000256" key="5">
    <source>
        <dbReference type="SAM" id="MobiDB-lite"/>
    </source>
</evidence>
<feature type="compositionally biased region" description="Polar residues" evidence="5">
    <location>
        <begin position="44"/>
        <end position="67"/>
    </location>
</feature>
<sequence length="334" mass="34886">MSDILPLQLQSQGEVTMESREGISGVTVISPEAPSSFHVAPWKENTTPVTGVQPMTPSVASRGLSATSEKKKRGRPRKYAPDGSAQMVLSPTPISSSAPPASGNFYVEQSSVVRPTVSEKKHKIKVGTDKLGEQVSCSTGGSFLPHLLTVDPGEDVSGKIMSFSLEGPRAICIISAVGLISKITLRQPNSSGNTLTYEGRFEILSLSGSFTPLDMEDSRSGIMSTSLSSPDGRVVGGLIAGLMIAASPVQVIVGSFLPSGHPELKPKKPEGETTLNINASIPVGIPHSFDAVNKSFDTGNIAPQSTVMTNNLGAVPTAENSSKSTTDINISLQG</sequence>
<keyword evidence="4" id="KW-0539">Nucleus</keyword>
<dbReference type="PANTHER" id="PTHR31500">
    <property type="entry name" value="AT-HOOK MOTIF NUCLEAR-LOCALIZED PROTEIN 9"/>
    <property type="match status" value="1"/>
</dbReference>
<dbReference type="GO" id="GO:0005634">
    <property type="term" value="C:nucleus"/>
    <property type="evidence" value="ECO:0007669"/>
    <property type="project" value="UniProtKB-SubCell"/>
</dbReference>
<evidence type="ECO:0000313" key="7">
    <source>
        <dbReference type="EMBL" id="CAI9785998.1"/>
    </source>
</evidence>
<dbReference type="PROSITE" id="PS51742">
    <property type="entry name" value="PPC"/>
    <property type="match status" value="1"/>
</dbReference>
<evidence type="ECO:0000256" key="3">
    <source>
        <dbReference type="ARBA" id="ARBA00023163"/>
    </source>
</evidence>
<comment type="domain">
    <text evidence="4">The PPC domain mediates interactions between AHL proteins.</text>
</comment>
<evidence type="ECO:0000259" key="6">
    <source>
        <dbReference type="PROSITE" id="PS51742"/>
    </source>
</evidence>
<dbReference type="GO" id="GO:0003680">
    <property type="term" value="F:minor groove of adenine-thymine-rich DNA binding"/>
    <property type="evidence" value="ECO:0007669"/>
    <property type="project" value="UniProtKB-UniRule"/>
</dbReference>
<dbReference type="AlphaFoldDB" id="A0AAD2EE55"/>
<dbReference type="InterPro" id="IPR005175">
    <property type="entry name" value="PPC_dom"/>
</dbReference>
<comment type="subcellular location">
    <subcellularLocation>
        <location evidence="4">Nucleus</location>
    </subcellularLocation>
</comment>
<evidence type="ECO:0000256" key="4">
    <source>
        <dbReference type="RuleBase" id="RU367031"/>
    </source>
</evidence>
<evidence type="ECO:0000256" key="2">
    <source>
        <dbReference type="ARBA" id="ARBA00023125"/>
    </source>
</evidence>
<evidence type="ECO:0000256" key="1">
    <source>
        <dbReference type="ARBA" id="ARBA00023015"/>
    </source>
</evidence>
<reference evidence="7" key="1">
    <citation type="submission" date="2023-05" db="EMBL/GenBank/DDBJ databases">
        <authorList>
            <person name="Huff M."/>
        </authorList>
    </citation>
    <scope>NUCLEOTIDE SEQUENCE</scope>
</reference>
<keyword evidence="1 4" id="KW-0805">Transcription regulation</keyword>
<dbReference type="InterPro" id="IPR039605">
    <property type="entry name" value="AHL"/>
</dbReference>
<comment type="function">
    <text evidence="4">Transcription factor that specifically binds AT-rich DNA sequences related to the nuclear matrix attachment regions (MARs).</text>
</comment>
<dbReference type="EMBL" id="OU503057">
    <property type="protein sequence ID" value="CAI9785998.1"/>
    <property type="molecule type" value="Genomic_DNA"/>
</dbReference>
<keyword evidence="8" id="KW-1185">Reference proteome</keyword>
<protein>
    <recommendedName>
        <fullName evidence="4">AT-hook motif nuclear-localized protein</fullName>
    </recommendedName>
</protein>
<dbReference type="Pfam" id="PF03479">
    <property type="entry name" value="PCC"/>
    <property type="match status" value="1"/>
</dbReference>
<gene>
    <name evidence="7" type="ORF">FPE_LOCUS33428</name>
</gene>
<feature type="region of interest" description="Disordered" evidence="5">
    <location>
        <begin position="314"/>
        <end position="334"/>
    </location>
</feature>
<keyword evidence="3 4" id="KW-0804">Transcription</keyword>
<dbReference type="Gene3D" id="3.30.1330.80">
    <property type="entry name" value="Hypothetical protein, similar to alpha- acetolactate decarboxylase, domain 2"/>
    <property type="match status" value="1"/>
</dbReference>
<keyword evidence="2 4" id="KW-0238">DNA-binding</keyword>
<dbReference type="SUPFAM" id="SSF117856">
    <property type="entry name" value="AF0104/ALDC/Ptd012-like"/>
    <property type="match status" value="1"/>
</dbReference>
<accession>A0AAD2EE55</accession>
<dbReference type="CDD" id="cd11378">
    <property type="entry name" value="DUF296"/>
    <property type="match status" value="1"/>
</dbReference>
<feature type="compositionally biased region" description="Low complexity" evidence="5">
    <location>
        <begin position="90"/>
        <end position="101"/>
    </location>
</feature>
<dbReference type="PANTHER" id="PTHR31500:SF96">
    <property type="entry name" value="AT-HOOK MOTIF NUCLEAR-LOCALIZED PROTEIN 7"/>
    <property type="match status" value="1"/>
</dbReference>
<evidence type="ECO:0000313" key="8">
    <source>
        <dbReference type="Proteomes" id="UP000834106"/>
    </source>
</evidence>
<feature type="domain" description="PPC" evidence="6">
    <location>
        <begin position="140"/>
        <end position="278"/>
    </location>
</feature>
<proteinExistence type="predicted"/>